<dbReference type="InterPro" id="IPR000055">
    <property type="entry name" value="Restrct_endonuc_typeI_TRD"/>
</dbReference>
<organism evidence="5 6">
    <name type="scientific">Mycoplasmopsis californica</name>
    <dbReference type="NCBI Taxonomy" id="2113"/>
    <lineage>
        <taxon>Bacteria</taxon>
        <taxon>Bacillati</taxon>
        <taxon>Mycoplasmatota</taxon>
        <taxon>Mycoplasmoidales</taxon>
        <taxon>Metamycoplasmataceae</taxon>
        <taxon>Mycoplasmopsis</taxon>
    </lineage>
</organism>
<proteinExistence type="inferred from homology"/>
<dbReference type="PANTHER" id="PTHR30408">
    <property type="entry name" value="TYPE-1 RESTRICTION ENZYME ECOKI SPECIFICITY PROTEIN"/>
    <property type="match status" value="1"/>
</dbReference>
<dbReference type="GO" id="GO:0003677">
    <property type="term" value="F:DNA binding"/>
    <property type="evidence" value="ECO:0007669"/>
    <property type="project" value="UniProtKB-KW"/>
</dbReference>
<sequence length="416" mass="47934">MWNLKLNDIAKINSLSLSKKDIISYVKYLDTSNLKSNIIENFQYFEMFKEKLPSRAKRKVKQNTILYSTVRPNQKHFGILKNLDFSSILVSTGFCTIDVDNDIADPDFIYYYITQDFMIKKMQSIAEQSTTSYPSITPNDVKNIEINLPNIEIQRKIGKFLSDIESKIKTNCMINDNLEKQAKLLYDYWFTQFDFPDENGNPYKSSGGEMVWNKQLECSIPEKWEIDPLSAILNFKSGFSFCTDLYVKDGKYKLLTIKNIQDTGINFQVDNYINNVPHNVPDHCFLKVNDILMTLTGNIGRIGILYSSNCLLNQRVALVKNINEELRSFVYYLLKSDIMQKKYQTMANGSSQKNLSPIEAESVLFTYCKQVATNFSSLIDKSLKKIVSNLAENQKLISLRDYLLPLLLNGQSTIED</sequence>
<evidence type="ECO:0000256" key="3">
    <source>
        <dbReference type="ARBA" id="ARBA00023125"/>
    </source>
</evidence>
<dbReference type="InterPro" id="IPR052021">
    <property type="entry name" value="Type-I_RS_S_subunit"/>
</dbReference>
<protein>
    <submittedName>
        <fullName evidence="5">Type I restriction modification system specificity subunit HsdS</fullName>
    </submittedName>
</protein>
<dbReference type="GO" id="GO:0009307">
    <property type="term" value="P:DNA restriction-modification system"/>
    <property type="evidence" value="ECO:0007669"/>
    <property type="project" value="UniProtKB-KW"/>
</dbReference>
<comment type="similarity">
    <text evidence="1">Belongs to the type-I restriction system S methylase family.</text>
</comment>
<evidence type="ECO:0000259" key="4">
    <source>
        <dbReference type="Pfam" id="PF01420"/>
    </source>
</evidence>
<evidence type="ECO:0000313" key="6">
    <source>
        <dbReference type="Proteomes" id="UP000027088"/>
    </source>
</evidence>
<dbReference type="Pfam" id="PF01420">
    <property type="entry name" value="Methylase_S"/>
    <property type="match status" value="2"/>
</dbReference>
<dbReference type="RefSeq" id="WP_038561223.1">
    <property type="nucleotide sequence ID" value="NZ_CP007521.1"/>
</dbReference>
<feature type="domain" description="Type I restriction modification DNA specificity" evidence="4">
    <location>
        <begin position="221"/>
        <end position="356"/>
    </location>
</feature>
<evidence type="ECO:0000256" key="2">
    <source>
        <dbReference type="ARBA" id="ARBA00022747"/>
    </source>
</evidence>
<name>A0A059XRC1_9BACT</name>
<keyword evidence="6" id="KW-1185">Reference proteome</keyword>
<evidence type="ECO:0000256" key="1">
    <source>
        <dbReference type="ARBA" id="ARBA00010923"/>
    </source>
</evidence>
<dbReference type="AlphaFoldDB" id="A0A059XRC1"/>
<dbReference type="Gene3D" id="3.90.220.20">
    <property type="entry name" value="DNA methylase specificity domains"/>
    <property type="match status" value="2"/>
</dbReference>
<evidence type="ECO:0000313" key="5">
    <source>
        <dbReference type="EMBL" id="AIA29318.1"/>
    </source>
</evidence>
<dbReference type="Proteomes" id="UP000027088">
    <property type="component" value="Chromosome"/>
</dbReference>
<dbReference type="PANTHER" id="PTHR30408:SF13">
    <property type="entry name" value="TYPE I RESTRICTION ENZYME HINDI SPECIFICITY SUBUNIT"/>
    <property type="match status" value="1"/>
</dbReference>
<dbReference type="SUPFAM" id="SSF116734">
    <property type="entry name" value="DNA methylase specificity domain"/>
    <property type="match status" value="2"/>
</dbReference>
<accession>A0A059XRC1</accession>
<dbReference type="InterPro" id="IPR044946">
    <property type="entry name" value="Restrct_endonuc_typeI_TRD_sf"/>
</dbReference>
<dbReference type="KEGG" id="mcr:MCFN_00795"/>
<keyword evidence="2" id="KW-0680">Restriction system</keyword>
<gene>
    <name evidence="5" type="primary">hsdS-2</name>
    <name evidence="5" type="ORF">MCFN_00795</name>
</gene>
<dbReference type="EMBL" id="CP007521">
    <property type="protein sequence ID" value="AIA29318.1"/>
    <property type="molecule type" value="Genomic_DNA"/>
</dbReference>
<dbReference type="eggNOG" id="COG0732">
    <property type="taxonomic scope" value="Bacteria"/>
</dbReference>
<dbReference type="REBASE" id="87714">
    <property type="entry name" value="S1.McaST6ORF815P"/>
</dbReference>
<feature type="domain" description="Type I restriction modification DNA specificity" evidence="4">
    <location>
        <begin position="5"/>
        <end position="179"/>
    </location>
</feature>
<keyword evidence="3" id="KW-0238">DNA-binding</keyword>
<reference evidence="5 6" key="1">
    <citation type="journal article" date="2014" name="Genome Announc.">
        <title>Complete Genome Sequence of the Bovine Mastitis Pathogen Mycoplasma californicum Strain ST-6T (ATCC 33461T).</title>
        <authorList>
            <person name="Calcutt M.J."/>
            <person name="Foecking M.F."/>
            <person name="Fox L.K."/>
        </authorList>
    </citation>
    <scope>NUCLEOTIDE SEQUENCE [LARGE SCALE GENOMIC DNA]</scope>
    <source>
        <strain evidence="5 6">ST-6</strain>
    </source>
</reference>